<dbReference type="Proteomes" id="UP001341840">
    <property type="component" value="Unassembled WGS sequence"/>
</dbReference>
<accession>A0ABU6Z3M1</accession>
<dbReference type="EMBL" id="JASCZI010271903">
    <property type="protein sequence ID" value="MED6217217.1"/>
    <property type="molecule type" value="Genomic_DNA"/>
</dbReference>
<gene>
    <name evidence="2" type="ORF">PIB30_015551</name>
</gene>
<dbReference type="PANTHER" id="PTHR47723:SF19">
    <property type="entry name" value="POLYNUCLEOTIDYL TRANSFERASE, RIBONUCLEASE H-LIKE SUPERFAMILY PROTEIN"/>
    <property type="match status" value="1"/>
</dbReference>
<comment type="caution">
    <text evidence="2">The sequence shown here is derived from an EMBL/GenBank/DDBJ whole genome shotgun (WGS) entry which is preliminary data.</text>
</comment>
<dbReference type="InterPro" id="IPR053151">
    <property type="entry name" value="RNase_H-like"/>
</dbReference>
<evidence type="ECO:0000313" key="3">
    <source>
        <dbReference type="Proteomes" id="UP001341840"/>
    </source>
</evidence>
<dbReference type="Pfam" id="PF13456">
    <property type="entry name" value="RVT_3"/>
    <property type="match status" value="1"/>
</dbReference>
<feature type="domain" description="RNase H type-1" evidence="1">
    <location>
        <begin position="2"/>
        <end position="67"/>
    </location>
</feature>
<reference evidence="2 3" key="1">
    <citation type="journal article" date="2023" name="Plants (Basel)">
        <title>Bridging the Gap: Combining Genomics and Transcriptomics Approaches to Understand Stylosanthes scabra, an Orphan Legume from the Brazilian Caatinga.</title>
        <authorList>
            <person name="Ferreira-Neto J.R.C."/>
            <person name="da Silva M.D."/>
            <person name="Binneck E."/>
            <person name="de Melo N.F."/>
            <person name="da Silva R.H."/>
            <person name="de Melo A.L.T.M."/>
            <person name="Pandolfi V."/>
            <person name="Bustamante F.O."/>
            <person name="Brasileiro-Vidal A.C."/>
            <person name="Benko-Iseppon A.M."/>
        </authorList>
    </citation>
    <scope>NUCLEOTIDE SEQUENCE [LARGE SCALE GENOMIC DNA]</scope>
    <source>
        <tissue evidence="2">Leaves</tissue>
    </source>
</reference>
<evidence type="ECO:0000313" key="2">
    <source>
        <dbReference type="EMBL" id="MED6217217.1"/>
    </source>
</evidence>
<protein>
    <recommendedName>
        <fullName evidence="1">RNase H type-1 domain-containing protein</fullName>
    </recommendedName>
</protein>
<dbReference type="PANTHER" id="PTHR47723">
    <property type="entry name" value="OS05G0353850 PROTEIN"/>
    <property type="match status" value="1"/>
</dbReference>
<organism evidence="2 3">
    <name type="scientific">Stylosanthes scabra</name>
    <dbReference type="NCBI Taxonomy" id="79078"/>
    <lineage>
        <taxon>Eukaryota</taxon>
        <taxon>Viridiplantae</taxon>
        <taxon>Streptophyta</taxon>
        <taxon>Embryophyta</taxon>
        <taxon>Tracheophyta</taxon>
        <taxon>Spermatophyta</taxon>
        <taxon>Magnoliopsida</taxon>
        <taxon>eudicotyledons</taxon>
        <taxon>Gunneridae</taxon>
        <taxon>Pentapetalae</taxon>
        <taxon>rosids</taxon>
        <taxon>fabids</taxon>
        <taxon>Fabales</taxon>
        <taxon>Fabaceae</taxon>
        <taxon>Papilionoideae</taxon>
        <taxon>50 kb inversion clade</taxon>
        <taxon>dalbergioids sensu lato</taxon>
        <taxon>Dalbergieae</taxon>
        <taxon>Pterocarpus clade</taxon>
        <taxon>Stylosanthes</taxon>
    </lineage>
</organism>
<sequence length="116" mass="13062">MAMNLQMNKVLFESDCPNIIQAIKPKGTIAEIDAILEDIWEFSEKIPEVGFIWVPRDSNRLAHELSRLSASGLLSPTWTISPPFSICQLISSEANMSRRRRQGNWMSLTVVCLGVD</sequence>
<proteinExistence type="predicted"/>
<evidence type="ECO:0000259" key="1">
    <source>
        <dbReference type="Pfam" id="PF13456"/>
    </source>
</evidence>
<dbReference type="InterPro" id="IPR002156">
    <property type="entry name" value="RNaseH_domain"/>
</dbReference>
<name>A0ABU6Z3M1_9FABA</name>
<keyword evidence="3" id="KW-1185">Reference proteome</keyword>
<dbReference type="InterPro" id="IPR036397">
    <property type="entry name" value="RNaseH_sf"/>
</dbReference>
<dbReference type="Gene3D" id="3.30.420.10">
    <property type="entry name" value="Ribonuclease H-like superfamily/Ribonuclease H"/>
    <property type="match status" value="1"/>
</dbReference>